<evidence type="ECO:0000313" key="9">
    <source>
        <dbReference type="Proteomes" id="UP001148838"/>
    </source>
</evidence>
<comment type="similarity">
    <text evidence="2">Belongs to the cytochrome P450 family.</text>
</comment>
<evidence type="ECO:0000256" key="2">
    <source>
        <dbReference type="ARBA" id="ARBA00010617"/>
    </source>
</evidence>
<gene>
    <name evidence="8" type="ORF">ANN_09858</name>
</gene>
<evidence type="ECO:0008006" key="10">
    <source>
        <dbReference type="Google" id="ProtNLM"/>
    </source>
</evidence>
<evidence type="ECO:0000256" key="7">
    <source>
        <dbReference type="ARBA" id="ARBA00023033"/>
    </source>
</evidence>
<dbReference type="Pfam" id="PF00067">
    <property type="entry name" value="p450"/>
    <property type="match status" value="2"/>
</dbReference>
<dbReference type="Gene3D" id="1.10.630.10">
    <property type="entry name" value="Cytochrome P450"/>
    <property type="match status" value="1"/>
</dbReference>
<dbReference type="Proteomes" id="UP001148838">
    <property type="component" value="Unassembled WGS sequence"/>
</dbReference>
<reference evidence="8 9" key="1">
    <citation type="journal article" date="2022" name="Allergy">
        <title>Genome assembly and annotation of Periplaneta americana reveal a comprehensive cockroach allergen profile.</title>
        <authorList>
            <person name="Wang L."/>
            <person name="Xiong Q."/>
            <person name="Saelim N."/>
            <person name="Wang L."/>
            <person name="Nong W."/>
            <person name="Wan A.T."/>
            <person name="Shi M."/>
            <person name="Liu X."/>
            <person name="Cao Q."/>
            <person name="Hui J.H.L."/>
            <person name="Sookrung N."/>
            <person name="Leung T.F."/>
            <person name="Tungtrongchitr A."/>
            <person name="Tsui S.K.W."/>
        </authorList>
    </citation>
    <scope>NUCLEOTIDE SEQUENCE [LARGE SCALE GENOMIC DNA]</scope>
    <source>
        <strain evidence="8">PWHHKU_190912</strain>
    </source>
</reference>
<protein>
    <recommendedName>
        <fullName evidence="10">Cytochrome P450</fullName>
    </recommendedName>
</protein>
<keyword evidence="5" id="KW-0560">Oxidoreductase</keyword>
<dbReference type="PRINTS" id="PR00463">
    <property type="entry name" value="EP450I"/>
</dbReference>
<dbReference type="InterPro" id="IPR002401">
    <property type="entry name" value="Cyt_P450_E_grp-I"/>
</dbReference>
<dbReference type="EMBL" id="JAJSOF020000005">
    <property type="protein sequence ID" value="KAJ4447850.1"/>
    <property type="molecule type" value="Genomic_DNA"/>
</dbReference>
<dbReference type="PANTHER" id="PTHR24300">
    <property type="entry name" value="CYTOCHROME P450 508A4-RELATED"/>
    <property type="match status" value="1"/>
</dbReference>
<name>A0ABQ8TMK0_PERAM</name>
<evidence type="ECO:0000256" key="4">
    <source>
        <dbReference type="ARBA" id="ARBA00022723"/>
    </source>
</evidence>
<evidence type="ECO:0000313" key="8">
    <source>
        <dbReference type="EMBL" id="KAJ4447850.1"/>
    </source>
</evidence>
<sequence>PSTLPLWGSYWWVLFNNYKFPYKGFQKLAEKYKTKILGLHLGSFPTVVVSDYENVKQVLTRPEFQGRVQMSIINDRTYGKNIAQPVPERNFRPAGKRLNRLSHSGGSSMFFARRHFLQYVVVLLLFVERHVTIRFLANGVLFVDGPVWEEQRRFSLRYLRDYGLGRRFSSMENIIAEEIQDMVDLLDGRRKDEQLFSNGLAVVPDIFYPLFLNTLWYMFIGDRFHVSDSKLLKYFYNKAMRHQRSIEVTGGAVGLTPWLKYISTYFGYQDLVDSAKDILQIIDVSTKLLNDKAVTQQSATLSEDYNRSFVDNYIKEMNERKKTGEPSTFTEEQIRVLMMDYVLPGSTTPNAAMIFVVVFLLNHPEVQEKMQQQLDAVVGRDRLPNLDDRAKLPYIDAVLREAMRLRPVLPLSVGRKALEDTELGGYSIPKGTALLVNVWASQTDPEFWDDPLAFRPERFLDNEGNLLKKDCTFPFGGGKRLCTGETSSRHFMFMLLATLMQSYTMKGAPGQPLPTTEPDMSGILLTKKSFLVRFEPRT</sequence>
<organism evidence="8 9">
    <name type="scientific">Periplaneta americana</name>
    <name type="common">American cockroach</name>
    <name type="synonym">Blatta americana</name>
    <dbReference type="NCBI Taxonomy" id="6978"/>
    <lineage>
        <taxon>Eukaryota</taxon>
        <taxon>Metazoa</taxon>
        <taxon>Ecdysozoa</taxon>
        <taxon>Arthropoda</taxon>
        <taxon>Hexapoda</taxon>
        <taxon>Insecta</taxon>
        <taxon>Pterygota</taxon>
        <taxon>Neoptera</taxon>
        <taxon>Polyneoptera</taxon>
        <taxon>Dictyoptera</taxon>
        <taxon>Blattodea</taxon>
        <taxon>Blattoidea</taxon>
        <taxon>Blattidae</taxon>
        <taxon>Blattinae</taxon>
        <taxon>Periplaneta</taxon>
    </lineage>
</organism>
<keyword evidence="9" id="KW-1185">Reference proteome</keyword>
<comment type="caution">
    <text evidence="8">The sequence shown here is derived from an EMBL/GenBank/DDBJ whole genome shotgun (WGS) entry which is preliminary data.</text>
</comment>
<evidence type="ECO:0000256" key="3">
    <source>
        <dbReference type="ARBA" id="ARBA00022617"/>
    </source>
</evidence>
<keyword evidence="7" id="KW-0503">Monooxygenase</keyword>
<dbReference type="InterPro" id="IPR001128">
    <property type="entry name" value="Cyt_P450"/>
</dbReference>
<keyword evidence="4" id="KW-0479">Metal-binding</keyword>
<evidence type="ECO:0000256" key="6">
    <source>
        <dbReference type="ARBA" id="ARBA00023004"/>
    </source>
</evidence>
<accession>A0ABQ8TMK0</accession>
<keyword evidence="3" id="KW-0349">Heme</keyword>
<keyword evidence="6" id="KW-0408">Iron</keyword>
<feature type="non-terminal residue" evidence="8">
    <location>
        <position position="1"/>
    </location>
</feature>
<comment type="cofactor">
    <cofactor evidence="1">
        <name>heme</name>
        <dbReference type="ChEBI" id="CHEBI:30413"/>
    </cofactor>
</comment>
<proteinExistence type="inferred from homology"/>
<evidence type="ECO:0000256" key="5">
    <source>
        <dbReference type="ARBA" id="ARBA00023002"/>
    </source>
</evidence>
<evidence type="ECO:0000256" key="1">
    <source>
        <dbReference type="ARBA" id="ARBA00001971"/>
    </source>
</evidence>
<dbReference type="InterPro" id="IPR050182">
    <property type="entry name" value="Cytochrome_P450_fam2"/>
</dbReference>
<dbReference type="PRINTS" id="PR00385">
    <property type="entry name" value="P450"/>
</dbReference>
<dbReference type="SUPFAM" id="SSF48264">
    <property type="entry name" value="Cytochrome P450"/>
    <property type="match status" value="1"/>
</dbReference>
<dbReference type="InterPro" id="IPR036396">
    <property type="entry name" value="Cyt_P450_sf"/>
</dbReference>
<dbReference type="PANTHER" id="PTHR24300:SF376">
    <property type="entry name" value="CYTOCHROME P450 15A1"/>
    <property type="match status" value="1"/>
</dbReference>